<dbReference type="InterPro" id="IPR003423">
    <property type="entry name" value="OMP_efflux"/>
</dbReference>
<gene>
    <name evidence="3" type="primary">adeC</name>
    <name evidence="3" type="ORF">NBRC116585_23020</name>
</gene>
<sequence length="462" mass="50545">MNQQSVLSALVLSLTLTGCATFSSSQPSGEYAERVDELVSGVPDWSSAQTDYSESSETAPNQLSDLIQNADLDALVRRALANNPGLQQTLLALEQTNLSLRQTRADRYPTAEAGLSASKNAGEDTQYTGSLTLSWQLDLWAQIEDGINAAEQTLFQQQATYQAARDALAAEVMNTWLSLVADQRALEIEQRRLHSLETVERLIVQRYQRGLSALDDLDSARSSTLSARASVRELQQSVRQSELTLNTLTGDTADTHYQVPADYPQVASAPITLPEQTLARRPDLMAAYHGIAVAESNARVAYKDLLPRIDLQAALQDVADSPSAALLTDPVWSVLGQLTAPLFQGGKLRAAAKSAELETAIQYQSYRETLLNAVEEVRTALDNEQALAERSQYVSQALAQQQQALSRYQEKYRAGNATILELLSVQQETYDLESQLDTLIFTRLSNRITLASALGLGASYES</sequence>
<dbReference type="Gene3D" id="1.20.1600.10">
    <property type="entry name" value="Outer membrane efflux proteins (OEP)"/>
    <property type="match status" value="1"/>
</dbReference>
<reference evidence="3 4" key="1">
    <citation type="submission" date="2024-04" db="EMBL/GenBank/DDBJ databases">
        <title>Draft genome sequence of Thalassolituus maritimus NBRC 116585.</title>
        <authorList>
            <person name="Miyakawa T."/>
            <person name="Kusuya Y."/>
            <person name="Miura T."/>
        </authorList>
    </citation>
    <scope>NUCLEOTIDE SEQUENCE [LARGE SCALE GENOMIC DNA]</scope>
    <source>
        <strain evidence="3 4">5NW40-0001</strain>
    </source>
</reference>
<feature type="chain" id="PRO_5045478322" evidence="2">
    <location>
        <begin position="21"/>
        <end position="462"/>
    </location>
</feature>
<dbReference type="RefSeq" id="WP_353295375.1">
    <property type="nucleotide sequence ID" value="NZ_BAABWH010000006.1"/>
</dbReference>
<dbReference type="SUPFAM" id="SSF56954">
    <property type="entry name" value="Outer membrane efflux proteins (OEP)"/>
    <property type="match status" value="1"/>
</dbReference>
<evidence type="ECO:0000313" key="3">
    <source>
        <dbReference type="EMBL" id="GAA6146184.1"/>
    </source>
</evidence>
<proteinExistence type="inferred from homology"/>
<comment type="similarity">
    <text evidence="1">Belongs to the outer membrane factor (OMF) (TC 1.B.17) family.</text>
</comment>
<dbReference type="EMBL" id="BAABWH010000006">
    <property type="protein sequence ID" value="GAA6146184.1"/>
    <property type="molecule type" value="Genomic_DNA"/>
</dbReference>
<dbReference type="Pfam" id="PF02321">
    <property type="entry name" value="OEP"/>
    <property type="match status" value="2"/>
</dbReference>
<dbReference type="Gene3D" id="2.20.200.10">
    <property type="entry name" value="Outer membrane efflux proteins (OEP)"/>
    <property type="match status" value="1"/>
</dbReference>
<organism evidence="3 4">
    <name type="scientific">Thalassolituus maritimus</name>
    <dbReference type="NCBI Taxonomy" id="484498"/>
    <lineage>
        <taxon>Bacteria</taxon>
        <taxon>Pseudomonadati</taxon>
        <taxon>Pseudomonadota</taxon>
        <taxon>Gammaproteobacteria</taxon>
        <taxon>Oceanospirillales</taxon>
        <taxon>Oceanospirillaceae</taxon>
        <taxon>Thalassolituus</taxon>
    </lineage>
</organism>
<accession>A0ABQ0A1C8</accession>
<dbReference type="PANTHER" id="PTHR30203">
    <property type="entry name" value="OUTER MEMBRANE CATION EFFLUX PROTEIN"/>
    <property type="match status" value="1"/>
</dbReference>
<feature type="signal peptide" evidence="2">
    <location>
        <begin position="1"/>
        <end position="20"/>
    </location>
</feature>
<evidence type="ECO:0000313" key="4">
    <source>
        <dbReference type="Proteomes" id="UP001481413"/>
    </source>
</evidence>
<dbReference type="InterPro" id="IPR010131">
    <property type="entry name" value="MdtP/NodT-like"/>
</dbReference>
<keyword evidence="4" id="KW-1185">Reference proteome</keyword>
<evidence type="ECO:0000256" key="1">
    <source>
        <dbReference type="ARBA" id="ARBA00007613"/>
    </source>
</evidence>
<evidence type="ECO:0000256" key="2">
    <source>
        <dbReference type="SAM" id="SignalP"/>
    </source>
</evidence>
<comment type="caution">
    <text evidence="3">The sequence shown here is derived from an EMBL/GenBank/DDBJ whole genome shotgun (WGS) entry which is preliminary data.</text>
</comment>
<protein>
    <submittedName>
        <fullName evidence="3">AdeC/AdeK/OprM family multidrug efflux complex outer membrane factor</fullName>
    </submittedName>
</protein>
<name>A0ABQ0A1C8_9GAMM</name>
<keyword evidence="2" id="KW-0732">Signal</keyword>
<dbReference type="PANTHER" id="PTHR30203:SF29">
    <property type="entry name" value="PROTEIN CYAE"/>
    <property type="match status" value="1"/>
</dbReference>
<dbReference type="Proteomes" id="UP001481413">
    <property type="component" value="Unassembled WGS sequence"/>
</dbReference>